<gene>
    <name evidence="1" type="ORF">ILEXP_LOCUS31884</name>
</gene>
<accession>A0ABC8T125</accession>
<dbReference type="EMBL" id="CAUOFW020003947">
    <property type="protein sequence ID" value="CAK9162923.1"/>
    <property type="molecule type" value="Genomic_DNA"/>
</dbReference>
<organism evidence="1 2">
    <name type="scientific">Ilex paraguariensis</name>
    <name type="common">yerba mate</name>
    <dbReference type="NCBI Taxonomy" id="185542"/>
    <lineage>
        <taxon>Eukaryota</taxon>
        <taxon>Viridiplantae</taxon>
        <taxon>Streptophyta</taxon>
        <taxon>Embryophyta</taxon>
        <taxon>Tracheophyta</taxon>
        <taxon>Spermatophyta</taxon>
        <taxon>Magnoliopsida</taxon>
        <taxon>eudicotyledons</taxon>
        <taxon>Gunneridae</taxon>
        <taxon>Pentapetalae</taxon>
        <taxon>asterids</taxon>
        <taxon>campanulids</taxon>
        <taxon>Aquifoliales</taxon>
        <taxon>Aquifoliaceae</taxon>
        <taxon>Ilex</taxon>
    </lineage>
</organism>
<evidence type="ECO:0000313" key="2">
    <source>
        <dbReference type="Proteomes" id="UP001642360"/>
    </source>
</evidence>
<protein>
    <submittedName>
        <fullName evidence="1">Uncharacterized protein</fullName>
    </submittedName>
</protein>
<keyword evidence="2" id="KW-1185">Reference proteome</keyword>
<name>A0ABC8T125_9AQUA</name>
<dbReference type="AlphaFoldDB" id="A0ABC8T125"/>
<evidence type="ECO:0000313" key="1">
    <source>
        <dbReference type="EMBL" id="CAK9162923.1"/>
    </source>
</evidence>
<proteinExistence type="predicted"/>
<comment type="caution">
    <text evidence="1">The sequence shown here is derived from an EMBL/GenBank/DDBJ whole genome shotgun (WGS) entry which is preliminary data.</text>
</comment>
<dbReference type="Proteomes" id="UP001642360">
    <property type="component" value="Unassembled WGS sequence"/>
</dbReference>
<sequence>MSCLFSLSLRQVTSPNLRRSNGSMAGGESLCANTLVCFFLWLTDHDASDFSATATATNFLFTGFLNHTQLVCSRHNMLKSGEVVKLAICSVKKPVSLISSIHL</sequence>
<reference evidence="1 2" key="1">
    <citation type="submission" date="2024-02" db="EMBL/GenBank/DDBJ databases">
        <authorList>
            <person name="Vignale AGUSTIN F."/>
            <person name="Sosa J E."/>
            <person name="Modenutti C."/>
        </authorList>
    </citation>
    <scope>NUCLEOTIDE SEQUENCE [LARGE SCALE GENOMIC DNA]</scope>
</reference>